<accession>A0A7F8KJ78</accession>
<evidence type="ECO:0000313" key="15">
    <source>
        <dbReference type="RefSeq" id="XP_030620272.1"/>
    </source>
</evidence>
<evidence type="ECO:0000256" key="2">
    <source>
        <dbReference type="ARBA" id="ARBA00004479"/>
    </source>
</evidence>
<dbReference type="InParanoid" id="A0A7F8KJ78"/>
<keyword evidence="14" id="KW-1185">Reference proteome</keyword>
<dbReference type="EC" id="3.4.-.-" evidence="13"/>
<evidence type="ECO:0000256" key="4">
    <source>
        <dbReference type="ARBA" id="ARBA00022670"/>
    </source>
</evidence>
<evidence type="ECO:0000313" key="14">
    <source>
        <dbReference type="Proteomes" id="UP000248483"/>
    </source>
</evidence>
<dbReference type="RefSeq" id="XP_030620272.1">
    <property type="nucleotide sequence ID" value="XM_030764412.1"/>
</dbReference>
<dbReference type="GO" id="GO:0006508">
    <property type="term" value="P:proteolysis"/>
    <property type="evidence" value="ECO:0007669"/>
    <property type="project" value="UniProtKB-KW"/>
</dbReference>
<keyword evidence="8 13" id="KW-0378">Hydrolase</keyword>
<dbReference type="Pfam" id="PF01963">
    <property type="entry name" value="TraB_PrgY_gumN"/>
    <property type="match status" value="1"/>
</dbReference>
<evidence type="ECO:0000256" key="13">
    <source>
        <dbReference type="RuleBase" id="RU369069"/>
    </source>
</evidence>
<evidence type="ECO:0000256" key="12">
    <source>
        <dbReference type="ARBA" id="ARBA00023180"/>
    </source>
</evidence>
<keyword evidence="9" id="KW-1133">Transmembrane helix</keyword>
<dbReference type="PANTHER" id="PTHR31120:SF7">
    <property type="entry name" value="METALLOPROTEASE TIKI1"/>
    <property type="match status" value="1"/>
</dbReference>
<keyword evidence="13" id="KW-1003">Cell membrane</keyword>
<comment type="function">
    <text evidence="13">Metalloprotease that acts as a negative regulator of the Wnt signaling pathway by mediating the cleavage of the N-terminal residues of a subset of Wnt proteins. Following cleavage, Wnt proteins become oxidized and form large disulfide-bond oligomers, leading to their inactivation.</text>
</comment>
<keyword evidence="11" id="KW-0472">Membrane</keyword>
<dbReference type="GO" id="GO:0004222">
    <property type="term" value="F:metalloendopeptidase activity"/>
    <property type="evidence" value="ECO:0007669"/>
    <property type="project" value="UniProtKB-UniRule"/>
</dbReference>
<comment type="similarity">
    <text evidence="3 13">Belongs to the TIKI family.</text>
</comment>
<dbReference type="GO" id="GO:0030178">
    <property type="term" value="P:negative regulation of Wnt signaling pathway"/>
    <property type="evidence" value="ECO:0007669"/>
    <property type="project" value="UniProtKB-UniRule"/>
</dbReference>
<dbReference type="GO" id="GO:0016055">
    <property type="term" value="P:Wnt signaling pathway"/>
    <property type="evidence" value="ECO:0007669"/>
    <property type="project" value="UniProtKB-KW"/>
</dbReference>
<evidence type="ECO:0000256" key="6">
    <source>
        <dbReference type="ARBA" id="ARBA00022723"/>
    </source>
</evidence>
<keyword evidence="4 13" id="KW-0645">Protease</keyword>
<evidence type="ECO:0000256" key="9">
    <source>
        <dbReference type="ARBA" id="ARBA00022989"/>
    </source>
</evidence>
<comment type="cofactor">
    <cofactor evidence="1">
        <name>Co(2+)</name>
        <dbReference type="ChEBI" id="CHEBI:48828"/>
    </cofactor>
</comment>
<keyword evidence="5" id="KW-0812">Transmembrane</keyword>
<dbReference type="GeneID" id="111165457"/>
<proteinExistence type="inferred from homology"/>
<comment type="cofactor">
    <cofactor evidence="13">
        <name>Mn(2+)</name>
        <dbReference type="ChEBI" id="CHEBI:29035"/>
    </cofactor>
    <cofactor evidence="13">
        <name>Co(2+)</name>
        <dbReference type="ChEBI" id="CHEBI:48828"/>
    </cofactor>
    <text evidence="13">Divalent metal cations. Mn(2+) or Co(2+).</text>
</comment>
<evidence type="ECO:0000256" key="5">
    <source>
        <dbReference type="ARBA" id="ARBA00022692"/>
    </source>
</evidence>
<dbReference type="CTD" id="129293"/>
<dbReference type="InterPro" id="IPR002816">
    <property type="entry name" value="TraB/PrgY/GumN_fam"/>
</dbReference>
<dbReference type="InterPro" id="IPR040230">
    <property type="entry name" value="TIKI1/2-like"/>
</dbReference>
<keyword evidence="10 13" id="KW-0482">Metalloprotease</keyword>
<evidence type="ECO:0000256" key="3">
    <source>
        <dbReference type="ARBA" id="ARBA00008261"/>
    </source>
</evidence>
<keyword evidence="12" id="KW-0325">Glycoprotein</keyword>
<dbReference type="AlphaFoldDB" id="A0A7F8KJ78"/>
<evidence type="ECO:0000256" key="7">
    <source>
        <dbReference type="ARBA" id="ARBA00022729"/>
    </source>
</evidence>
<dbReference type="Proteomes" id="UP000248483">
    <property type="component" value="Unplaced"/>
</dbReference>
<reference evidence="15" key="1">
    <citation type="submission" date="2025-08" db="UniProtKB">
        <authorList>
            <consortium name="RefSeq"/>
        </authorList>
    </citation>
    <scope>IDENTIFICATION</scope>
    <source>
        <tissue evidence="15">Blood</tissue>
    </source>
</reference>
<dbReference type="GO" id="GO:0005886">
    <property type="term" value="C:plasma membrane"/>
    <property type="evidence" value="ECO:0007669"/>
    <property type="project" value="UniProtKB-SubCell"/>
</dbReference>
<organism evidence="14 15">
    <name type="scientific">Delphinapterus leucas</name>
    <name type="common">Beluga whale</name>
    <dbReference type="NCBI Taxonomy" id="9749"/>
    <lineage>
        <taxon>Eukaryota</taxon>
        <taxon>Metazoa</taxon>
        <taxon>Chordata</taxon>
        <taxon>Craniata</taxon>
        <taxon>Vertebrata</taxon>
        <taxon>Euteleostomi</taxon>
        <taxon>Mammalia</taxon>
        <taxon>Eutheria</taxon>
        <taxon>Laurasiatheria</taxon>
        <taxon>Artiodactyla</taxon>
        <taxon>Whippomorpha</taxon>
        <taxon>Cetacea</taxon>
        <taxon>Odontoceti</taxon>
        <taxon>Monodontidae</taxon>
        <taxon>Delphinapterus</taxon>
    </lineage>
</organism>
<sequence length="283" mass="30413">MMPSWMTPDQHGKGLYADYLFNAITGNWEWKRPVWVMLMANSLTKGDIKSRGVPVLDLYLAQEAKRLRKQTGAVEKVEEQCNLLNGLNFSQRKDQKPVVTAHPLCRLGSGSARPGSSGTGSWVCRAPTVAAPPASAQKFLPAGRGTTKVPEEAEAAAAEAAALAVQRPVSPTGGEIRETLIAFRSWKHLCRNGLVQPLRFAGSMVTTECALAEMPSGWIRAPGPRSGQAHLRRAAAPSPWAVSPQSDGGQQCLPVCLDTYVMGAGAGFPNRDNPPVMTREAKT</sequence>
<evidence type="ECO:0000256" key="8">
    <source>
        <dbReference type="ARBA" id="ARBA00022801"/>
    </source>
</evidence>
<evidence type="ECO:0000256" key="10">
    <source>
        <dbReference type="ARBA" id="ARBA00023049"/>
    </source>
</evidence>
<dbReference type="GO" id="GO:0046872">
    <property type="term" value="F:metal ion binding"/>
    <property type="evidence" value="ECO:0007669"/>
    <property type="project" value="UniProtKB-UniRule"/>
</dbReference>
<evidence type="ECO:0000256" key="1">
    <source>
        <dbReference type="ARBA" id="ARBA00001941"/>
    </source>
</evidence>
<comment type="subcellular location">
    <subcellularLocation>
        <location evidence="13">Cell membrane</location>
        <topology evidence="13">Single-pass type I membrane protein</topology>
    </subcellularLocation>
    <subcellularLocation>
        <location evidence="2">Membrane</location>
        <topology evidence="2">Single-pass type I membrane protein</topology>
    </subcellularLocation>
</comment>
<gene>
    <name evidence="15" type="primary">TRABD2A</name>
</gene>
<protein>
    <recommendedName>
        <fullName evidence="13">Metalloprotease TIKI</fullName>
        <ecNumber evidence="13">3.4.-.-</ecNumber>
    </recommendedName>
    <alternativeName>
        <fullName evidence="13">TRAB domain-containing protein 2</fullName>
    </alternativeName>
</protein>
<keyword evidence="7 13" id="KW-0732">Signal</keyword>
<keyword evidence="6 13" id="KW-0479">Metal-binding</keyword>
<dbReference type="KEGG" id="dle:111165457"/>
<evidence type="ECO:0000256" key="11">
    <source>
        <dbReference type="ARBA" id="ARBA00023136"/>
    </source>
</evidence>
<keyword evidence="13" id="KW-0879">Wnt signaling pathway</keyword>
<name>A0A7F8KJ78_DELLE</name>
<dbReference type="PANTHER" id="PTHR31120">
    <property type="entry name" value="METALLOPROTEASE TIKI"/>
    <property type="match status" value="1"/>
</dbReference>